<gene>
    <name evidence="1" type="ORF">GOODEAATRI_033623</name>
</gene>
<organism evidence="1 2">
    <name type="scientific">Goodea atripinnis</name>
    <dbReference type="NCBI Taxonomy" id="208336"/>
    <lineage>
        <taxon>Eukaryota</taxon>
        <taxon>Metazoa</taxon>
        <taxon>Chordata</taxon>
        <taxon>Craniata</taxon>
        <taxon>Vertebrata</taxon>
        <taxon>Euteleostomi</taxon>
        <taxon>Actinopterygii</taxon>
        <taxon>Neopterygii</taxon>
        <taxon>Teleostei</taxon>
        <taxon>Neoteleostei</taxon>
        <taxon>Acanthomorphata</taxon>
        <taxon>Ovalentaria</taxon>
        <taxon>Atherinomorphae</taxon>
        <taxon>Cyprinodontiformes</taxon>
        <taxon>Goodeidae</taxon>
        <taxon>Goodea</taxon>
    </lineage>
</organism>
<evidence type="ECO:0000313" key="1">
    <source>
        <dbReference type="EMBL" id="MEQ2173594.1"/>
    </source>
</evidence>
<comment type="caution">
    <text evidence="1">The sequence shown here is derived from an EMBL/GenBank/DDBJ whole genome shotgun (WGS) entry which is preliminary data.</text>
</comment>
<dbReference type="EMBL" id="JAHRIO010047187">
    <property type="protein sequence ID" value="MEQ2173594.1"/>
    <property type="molecule type" value="Genomic_DNA"/>
</dbReference>
<dbReference type="Proteomes" id="UP001476798">
    <property type="component" value="Unassembled WGS sequence"/>
</dbReference>
<proteinExistence type="predicted"/>
<accession>A0ABV0NRW9</accession>
<evidence type="ECO:0000313" key="2">
    <source>
        <dbReference type="Proteomes" id="UP001476798"/>
    </source>
</evidence>
<name>A0ABV0NRW9_9TELE</name>
<keyword evidence="2" id="KW-1185">Reference proteome</keyword>
<protein>
    <submittedName>
        <fullName evidence="1">Uncharacterized protein</fullName>
    </submittedName>
</protein>
<reference evidence="1 2" key="1">
    <citation type="submission" date="2021-06" db="EMBL/GenBank/DDBJ databases">
        <authorList>
            <person name="Palmer J.M."/>
        </authorList>
    </citation>
    <scope>NUCLEOTIDE SEQUENCE [LARGE SCALE GENOMIC DNA]</scope>
    <source>
        <strain evidence="1 2">GA_2019</strain>
        <tissue evidence="1">Muscle</tissue>
    </source>
</reference>
<feature type="non-terminal residue" evidence="1">
    <location>
        <position position="1"/>
    </location>
</feature>
<sequence>PGSGKLQAYRNCSFRAPYVAGSLGSIGVEMQEQLLDSTSGSGGSEIGDLPSLLPSTVALAAESGLFEDAAGSSLSGL</sequence>